<sequence>MPLSARGSRLRGDDSFIYRKQSYSGSRRHPSSCHPRPARASIKLSSPRRRGPRAGRGERWI</sequence>
<evidence type="ECO:0000256" key="1">
    <source>
        <dbReference type="SAM" id="MobiDB-lite"/>
    </source>
</evidence>
<dbReference type="EMBL" id="FMJD01000013">
    <property type="protein sequence ID" value="SCM79407.1"/>
    <property type="molecule type" value="Genomic_DNA"/>
</dbReference>
<accession>A0A212LPJ2</accession>
<name>A0A212LPJ2_9HYPH</name>
<gene>
    <name evidence="2" type="ORF">KL86PLE_90387</name>
</gene>
<dbReference type="AlphaFoldDB" id="A0A212LPJ2"/>
<protein>
    <submittedName>
        <fullName evidence="2">Uncharacterized protein</fullName>
    </submittedName>
</protein>
<evidence type="ECO:0000313" key="2">
    <source>
        <dbReference type="EMBL" id="SCM79407.1"/>
    </source>
</evidence>
<feature type="region of interest" description="Disordered" evidence="1">
    <location>
        <begin position="1"/>
        <end position="61"/>
    </location>
</feature>
<organism evidence="2">
    <name type="scientific">uncultured Pleomorphomonas sp</name>
    <dbReference type="NCBI Taxonomy" id="442121"/>
    <lineage>
        <taxon>Bacteria</taxon>
        <taxon>Pseudomonadati</taxon>
        <taxon>Pseudomonadota</taxon>
        <taxon>Alphaproteobacteria</taxon>
        <taxon>Hyphomicrobiales</taxon>
        <taxon>Pleomorphomonadaceae</taxon>
        <taxon>Pleomorphomonas</taxon>
        <taxon>environmental samples</taxon>
    </lineage>
</organism>
<proteinExistence type="predicted"/>
<reference evidence="2" key="1">
    <citation type="submission" date="2016-08" db="EMBL/GenBank/DDBJ databases">
        <authorList>
            <person name="Seilhamer J.J."/>
        </authorList>
    </citation>
    <scope>NUCLEOTIDE SEQUENCE</scope>
    <source>
        <strain evidence="2">86</strain>
    </source>
</reference>